<evidence type="ECO:0000313" key="1">
    <source>
        <dbReference type="EMBL" id="PQM48175.1"/>
    </source>
</evidence>
<name>A0A2S8BNG4_9MYCO</name>
<gene>
    <name evidence="1" type="ORF">C1Y40_01599</name>
</gene>
<dbReference type="EMBL" id="PPEA01000227">
    <property type="protein sequence ID" value="PQM48175.1"/>
    <property type="molecule type" value="Genomic_DNA"/>
</dbReference>
<sequence>MTDPARRLLSIDLLDGGERAQLDEWGNRAVLSEPVKPAVSIPVLLAEQVARARRRWR</sequence>
<dbReference type="Proteomes" id="UP000238296">
    <property type="component" value="Unassembled WGS sequence"/>
</dbReference>
<organism evidence="1 2">
    <name type="scientific">Mycobacterium talmoniae</name>
    <dbReference type="NCBI Taxonomy" id="1858794"/>
    <lineage>
        <taxon>Bacteria</taxon>
        <taxon>Bacillati</taxon>
        <taxon>Actinomycetota</taxon>
        <taxon>Actinomycetes</taxon>
        <taxon>Mycobacteriales</taxon>
        <taxon>Mycobacteriaceae</taxon>
        <taxon>Mycobacterium</taxon>
    </lineage>
</organism>
<comment type="caution">
    <text evidence="1">The sequence shown here is derived from an EMBL/GenBank/DDBJ whole genome shotgun (WGS) entry which is preliminary data.</text>
</comment>
<reference evidence="1 2" key="1">
    <citation type="journal article" date="2017" name="Int. J. Syst. Evol. Microbiol.">
        <title>Mycobacterium talmoniae sp. nov., a slowly growing mycobacterium isolated from human respiratory samples.</title>
        <authorList>
            <person name="Davidson R.M."/>
            <person name="DeGroote M.A."/>
            <person name="Marola J.L."/>
            <person name="Buss S."/>
            <person name="Jones V."/>
            <person name="McNeil M.R."/>
            <person name="Freifeld A.G."/>
            <person name="Elaine Epperson L."/>
            <person name="Hasan N.A."/>
            <person name="Jackson M."/>
            <person name="Iwen P.C."/>
            <person name="Salfinger M."/>
            <person name="Strong M."/>
        </authorList>
    </citation>
    <scope>NUCLEOTIDE SEQUENCE [LARGE SCALE GENOMIC DNA]</scope>
    <source>
        <strain evidence="1 2">ATCC BAA-2683</strain>
    </source>
</reference>
<accession>A0A2S8BNG4</accession>
<protein>
    <submittedName>
        <fullName evidence="1">Uncharacterized protein</fullName>
    </submittedName>
</protein>
<proteinExistence type="predicted"/>
<dbReference type="AlphaFoldDB" id="A0A2S8BNG4"/>
<evidence type="ECO:0000313" key="2">
    <source>
        <dbReference type="Proteomes" id="UP000238296"/>
    </source>
</evidence>